<keyword evidence="1" id="KW-1133">Transmembrane helix</keyword>
<evidence type="ECO:0000313" key="3">
    <source>
        <dbReference type="Proteomes" id="UP000620075"/>
    </source>
</evidence>
<keyword evidence="1" id="KW-0472">Membrane</keyword>
<protein>
    <submittedName>
        <fullName evidence="2">Uncharacterized protein</fullName>
    </submittedName>
</protein>
<organism evidence="2 3">
    <name type="scientific">Candidatus Dormiibacter inghamiae</name>
    <dbReference type="NCBI Taxonomy" id="3127013"/>
    <lineage>
        <taxon>Bacteria</taxon>
        <taxon>Bacillati</taxon>
        <taxon>Candidatus Dormiibacterota</taxon>
        <taxon>Candidatus Dormibacteria</taxon>
        <taxon>Candidatus Dormibacterales</taxon>
        <taxon>Candidatus Dormibacteraceae</taxon>
        <taxon>Candidatus Dormiibacter</taxon>
    </lineage>
</organism>
<dbReference type="EMBL" id="JAEKNQ010000035">
    <property type="protein sequence ID" value="MBJ7603335.1"/>
    <property type="molecule type" value="Genomic_DNA"/>
</dbReference>
<name>A0A934N779_9BACT</name>
<evidence type="ECO:0000256" key="1">
    <source>
        <dbReference type="SAM" id="Phobius"/>
    </source>
</evidence>
<comment type="caution">
    <text evidence="2">The sequence shown here is derived from an EMBL/GenBank/DDBJ whole genome shotgun (WGS) entry which is preliminary data.</text>
</comment>
<dbReference type="RefSeq" id="WP_338179172.1">
    <property type="nucleotide sequence ID" value="NZ_JAEKNQ010000035.1"/>
</dbReference>
<keyword evidence="1" id="KW-0812">Transmembrane</keyword>
<evidence type="ECO:0000313" key="2">
    <source>
        <dbReference type="EMBL" id="MBJ7603335.1"/>
    </source>
</evidence>
<dbReference type="Proteomes" id="UP000620075">
    <property type="component" value="Unassembled WGS sequence"/>
</dbReference>
<feature type="transmembrane region" description="Helical" evidence="1">
    <location>
        <begin position="57"/>
        <end position="78"/>
    </location>
</feature>
<dbReference type="AlphaFoldDB" id="A0A934N779"/>
<proteinExistence type="predicted"/>
<reference evidence="2 3" key="1">
    <citation type="submission" date="2020-10" db="EMBL/GenBank/DDBJ databases">
        <title>Ca. Dormibacterota MAGs.</title>
        <authorList>
            <person name="Montgomery K."/>
        </authorList>
    </citation>
    <scope>NUCLEOTIDE SEQUENCE [LARGE SCALE GENOMIC DNA]</scope>
    <source>
        <strain evidence="2">SC8811_S16_3</strain>
    </source>
</reference>
<gene>
    <name evidence="2" type="ORF">JF888_09145</name>
</gene>
<feature type="transmembrane region" description="Helical" evidence="1">
    <location>
        <begin position="17"/>
        <end position="37"/>
    </location>
</feature>
<accession>A0A934N779</accession>
<sequence>MTPDVAPIQDILHRWTLIGQALVGSIGALAFVVAFLWKMTAVEPKAVTEAKAWIQRIVIGTIGVELAGTLVNVLTASIPK</sequence>